<evidence type="ECO:0000256" key="4">
    <source>
        <dbReference type="ARBA" id="ARBA00022803"/>
    </source>
</evidence>
<feature type="repeat" description="TPR" evidence="8">
    <location>
        <begin position="343"/>
        <end position="376"/>
    </location>
</feature>
<evidence type="ECO:0000313" key="11">
    <source>
        <dbReference type="Proteomes" id="UP000759131"/>
    </source>
</evidence>
<name>A0A7R9KQE1_9ACAR</name>
<dbReference type="Proteomes" id="UP000759131">
    <property type="component" value="Unassembled WGS sequence"/>
</dbReference>
<evidence type="ECO:0000256" key="5">
    <source>
        <dbReference type="ARBA" id="ARBA00023110"/>
    </source>
</evidence>
<dbReference type="FunFam" id="3.10.50.40:FF:000013">
    <property type="entry name" value="Peptidylprolyl isomerase"/>
    <property type="match status" value="1"/>
</dbReference>
<evidence type="ECO:0000259" key="9">
    <source>
        <dbReference type="PROSITE" id="PS50059"/>
    </source>
</evidence>
<gene>
    <name evidence="10" type="ORF">OSB1V03_LOCUS7892</name>
</gene>
<dbReference type="SUPFAM" id="SSF48452">
    <property type="entry name" value="TPR-like"/>
    <property type="match status" value="1"/>
</dbReference>
<dbReference type="InterPro" id="IPR001179">
    <property type="entry name" value="PPIase_FKBP_dom"/>
</dbReference>
<accession>A0A7R9KQE1</accession>
<dbReference type="Gene3D" id="1.25.40.10">
    <property type="entry name" value="Tetratricopeptide repeat domain"/>
    <property type="match status" value="1"/>
</dbReference>
<protein>
    <recommendedName>
        <fullName evidence="2 7">peptidylprolyl isomerase</fullName>
        <ecNumber evidence="2 7">5.2.1.8</ecNumber>
    </recommendedName>
</protein>
<dbReference type="InterPro" id="IPR050754">
    <property type="entry name" value="FKBP4/5/8-like"/>
</dbReference>
<feature type="domain" description="PPIase FKBP-type" evidence="9">
    <location>
        <begin position="178"/>
        <end position="265"/>
    </location>
</feature>
<dbReference type="PANTHER" id="PTHR46512">
    <property type="entry name" value="PEPTIDYLPROLYL ISOMERASE"/>
    <property type="match status" value="1"/>
</dbReference>
<evidence type="ECO:0000256" key="2">
    <source>
        <dbReference type="ARBA" id="ARBA00013194"/>
    </source>
</evidence>
<keyword evidence="5 7" id="KW-0697">Rotamase</keyword>
<keyword evidence="3" id="KW-0677">Repeat</keyword>
<feature type="domain" description="PPIase FKBP-type" evidence="9">
    <location>
        <begin position="61"/>
        <end position="149"/>
    </location>
</feature>
<dbReference type="AlphaFoldDB" id="A0A7R9KQE1"/>
<dbReference type="PROSITE" id="PS50059">
    <property type="entry name" value="FKBP_PPIASE"/>
    <property type="match status" value="2"/>
</dbReference>
<keyword evidence="6 7" id="KW-0413">Isomerase</keyword>
<evidence type="ECO:0000256" key="8">
    <source>
        <dbReference type="PROSITE-ProRule" id="PRU00339"/>
    </source>
</evidence>
<dbReference type="EMBL" id="CAJPIZ010004756">
    <property type="protein sequence ID" value="CAG2107896.1"/>
    <property type="molecule type" value="Genomic_DNA"/>
</dbReference>
<evidence type="ECO:0000256" key="3">
    <source>
        <dbReference type="ARBA" id="ARBA00022737"/>
    </source>
</evidence>
<proteinExistence type="predicted"/>
<comment type="catalytic activity">
    <reaction evidence="1 7">
        <text>[protein]-peptidylproline (omega=180) = [protein]-peptidylproline (omega=0)</text>
        <dbReference type="Rhea" id="RHEA:16237"/>
        <dbReference type="Rhea" id="RHEA-COMP:10747"/>
        <dbReference type="Rhea" id="RHEA-COMP:10748"/>
        <dbReference type="ChEBI" id="CHEBI:83833"/>
        <dbReference type="ChEBI" id="CHEBI:83834"/>
        <dbReference type="EC" id="5.2.1.8"/>
    </reaction>
</comment>
<dbReference type="InterPro" id="IPR011990">
    <property type="entry name" value="TPR-like_helical_dom_sf"/>
</dbReference>
<dbReference type="SUPFAM" id="SSF54534">
    <property type="entry name" value="FKBP-like"/>
    <property type="match status" value="2"/>
</dbReference>
<dbReference type="OrthoDB" id="433738at2759"/>
<feature type="repeat" description="TPR" evidence="8">
    <location>
        <begin position="377"/>
        <end position="410"/>
    </location>
</feature>
<dbReference type="InterPro" id="IPR019734">
    <property type="entry name" value="TPR_rpt"/>
</dbReference>
<dbReference type="Pfam" id="PF13181">
    <property type="entry name" value="TPR_8"/>
    <property type="match status" value="1"/>
</dbReference>
<dbReference type="GO" id="GO:0003755">
    <property type="term" value="F:peptidyl-prolyl cis-trans isomerase activity"/>
    <property type="evidence" value="ECO:0007669"/>
    <property type="project" value="UniProtKB-KW"/>
</dbReference>
<dbReference type="PANTHER" id="PTHR46512:SF9">
    <property type="entry name" value="PEPTIDYLPROLYL ISOMERASE"/>
    <property type="match status" value="1"/>
</dbReference>
<dbReference type="Gene3D" id="3.10.50.40">
    <property type="match status" value="2"/>
</dbReference>
<dbReference type="PROSITE" id="PS50005">
    <property type="entry name" value="TPR"/>
    <property type="match status" value="2"/>
</dbReference>
<evidence type="ECO:0000256" key="1">
    <source>
        <dbReference type="ARBA" id="ARBA00000971"/>
    </source>
</evidence>
<dbReference type="SMART" id="SM00028">
    <property type="entry name" value="TPR"/>
    <property type="match status" value="3"/>
</dbReference>
<dbReference type="Pfam" id="PF00254">
    <property type="entry name" value="FKBP_C"/>
    <property type="match status" value="2"/>
</dbReference>
<evidence type="ECO:0000313" key="10">
    <source>
        <dbReference type="EMBL" id="CAD7627466.1"/>
    </source>
</evidence>
<keyword evidence="11" id="KW-1185">Reference proteome</keyword>
<sequence>MSDLSLESDNVSLSDSIFSNSSVEGVATKRGEVIDMSRWRDQTMTKVVVWKGKGWSTPMNGDLVSIHYTAKREDGSVFDSSRKRNQVFTFTVGRKQVIKGLDVAIKTMKWSEVSNFTFSGEYSFDETNCPEGMAPGARVSYEVELFYFKLIDLTKKKDGGLTKRIITPGNGHELAIFGSKCDVHFVGKYEDKVFEERSVSFTVGEAEVKEVIEGIEKAVTKMRKEEKCLLFVKPEYAFGPKGKPEFGIPDGYREVVYEITLKDFTEAKEPFQLLDRQKLATAEVLKTKANDYFNQCKYSLAVKQYKRMVKVLRHDSKYERFRFDAPSEMRPEEYGPERDRLLYIAYQNLSNCYQKMNQLDDCLQCVQLALKLEPQNPKGLYRRGRAYYDLHEYKLARDDFQKSLEFGPNNKSAQNYIALCNNAIKTNATKDRQMFSKLLEMTSRNRQMFSKLFTDSKPKSSFDLKEFGDALDIEEYGSEVKDTTASTSKASSN</sequence>
<organism evidence="10">
    <name type="scientific">Medioppia subpectinata</name>
    <dbReference type="NCBI Taxonomy" id="1979941"/>
    <lineage>
        <taxon>Eukaryota</taxon>
        <taxon>Metazoa</taxon>
        <taxon>Ecdysozoa</taxon>
        <taxon>Arthropoda</taxon>
        <taxon>Chelicerata</taxon>
        <taxon>Arachnida</taxon>
        <taxon>Acari</taxon>
        <taxon>Acariformes</taxon>
        <taxon>Sarcoptiformes</taxon>
        <taxon>Oribatida</taxon>
        <taxon>Brachypylina</taxon>
        <taxon>Oppioidea</taxon>
        <taxon>Oppiidae</taxon>
        <taxon>Medioppia</taxon>
    </lineage>
</organism>
<dbReference type="Pfam" id="PF00515">
    <property type="entry name" value="TPR_1"/>
    <property type="match status" value="1"/>
</dbReference>
<reference evidence="10" key="1">
    <citation type="submission" date="2020-11" db="EMBL/GenBank/DDBJ databases">
        <authorList>
            <person name="Tran Van P."/>
        </authorList>
    </citation>
    <scope>NUCLEOTIDE SEQUENCE</scope>
</reference>
<keyword evidence="4 8" id="KW-0802">TPR repeat</keyword>
<evidence type="ECO:0000256" key="6">
    <source>
        <dbReference type="ARBA" id="ARBA00023235"/>
    </source>
</evidence>
<dbReference type="EMBL" id="OC859331">
    <property type="protein sequence ID" value="CAD7627466.1"/>
    <property type="molecule type" value="Genomic_DNA"/>
</dbReference>
<dbReference type="EC" id="5.2.1.8" evidence="2 7"/>
<evidence type="ECO:0000256" key="7">
    <source>
        <dbReference type="PROSITE-ProRule" id="PRU00277"/>
    </source>
</evidence>
<dbReference type="InterPro" id="IPR046357">
    <property type="entry name" value="PPIase_dom_sf"/>
</dbReference>